<keyword evidence="2" id="KW-0143">Chaperone</keyword>
<dbReference type="PANTHER" id="PTHR12970">
    <property type="entry name" value="PROTEASOME ASSEMBLY CHAPERONE 2"/>
    <property type="match status" value="1"/>
</dbReference>
<dbReference type="eggNOG" id="KOG3112">
    <property type="taxonomic scope" value="Eukaryota"/>
</dbReference>
<dbReference type="Proteomes" id="UP000026961">
    <property type="component" value="Chromosome 3"/>
</dbReference>
<reference evidence="4" key="2">
    <citation type="submission" date="2018-05" db="EMBL/GenBank/DDBJ databases">
        <title>OgluRS3 (Oryza glumaepatula Reference Sequence Version 3).</title>
        <authorList>
            <person name="Zhang J."/>
            <person name="Kudrna D."/>
            <person name="Lee S."/>
            <person name="Talag J."/>
            <person name="Welchert J."/>
            <person name="Wing R.A."/>
        </authorList>
    </citation>
    <scope>NUCLEOTIDE SEQUENCE [LARGE SCALE GENOMIC DNA]</scope>
</reference>
<dbReference type="FunFam" id="3.40.50.10900:FF:000004">
    <property type="entry name" value="Proteasome assembly chaperone 2"/>
    <property type="match status" value="1"/>
</dbReference>
<dbReference type="AlphaFoldDB" id="A0A0D9ZDM7"/>
<protein>
    <recommendedName>
        <fullName evidence="1">Proteasome assembly chaperone 2</fullName>
    </recommendedName>
</protein>
<dbReference type="GO" id="GO:0005634">
    <property type="term" value="C:nucleus"/>
    <property type="evidence" value="ECO:0007669"/>
    <property type="project" value="TreeGrafter"/>
</dbReference>
<dbReference type="GO" id="GO:0043248">
    <property type="term" value="P:proteasome assembly"/>
    <property type="evidence" value="ECO:0007669"/>
    <property type="project" value="TreeGrafter"/>
</dbReference>
<dbReference type="InterPro" id="IPR038389">
    <property type="entry name" value="PSMG2_sf"/>
</dbReference>
<dbReference type="Gramene" id="OGLUM03G35140.1">
    <property type="protein sequence ID" value="OGLUM03G35140.1"/>
    <property type="gene ID" value="OGLUM03G35140"/>
</dbReference>
<evidence type="ECO:0000256" key="3">
    <source>
        <dbReference type="ARBA" id="ARBA00025745"/>
    </source>
</evidence>
<dbReference type="STRING" id="40148.A0A0D9ZDM7"/>
<proteinExistence type="inferred from homology"/>
<evidence type="ECO:0000256" key="2">
    <source>
        <dbReference type="ARBA" id="ARBA00023186"/>
    </source>
</evidence>
<evidence type="ECO:0000256" key="1">
    <source>
        <dbReference type="ARBA" id="ARBA00019186"/>
    </source>
</evidence>
<dbReference type="HOGENOM" id="CLU_062640_0_0_1"/>
<dbReference type="Gene3D" id="3.40.50.10900">
    <property type="entry name" value="PAC-like subunit"/>
    <property type="match status" value="2"/>
</dbReference>
<evidence type="ECO:0000313" key="5">
    <source>
        <dbReference type="Proteomes" id="UP000026961"/>
    </source>
</evidence>
<organism evidence="4">
    <name type="scientific">Oryza glumipatula</name>
    <dbReference type="NCBI Taxonomy" id="40148"/>
    <lineage>
        <taxon>Eukaryota</taxon>
        <taxon>Viridiplantae</taxon>
        <taxon>Streptophyta</taxon>
        <taxon>Embryophyta</taxon>
        <taxon>Tracheophyta</taxon>
        <taxon>Spermatophyta</taxon>
        <taxon>Magnoliopsida</taxon>
        <taxon>Liliopsida</taxon>
        <taxon>Poales</taxon>
        <taxon>Poaceae</taxon>
        <taxon>BOP clade</taxon>
        <taxon>Oryzoideae</taxon>
        <taxon>Oryzeae</taxon>
        <taxon>Oryzinae</taxon>
        <taxon>Oryza</taxon>
    </lineage>
</organism>
<dbReference type="Pfam" id="PF09754">
    <property type="entry name" value="PAC2"/>
    <property type="match status" value="1"/>
</dbReference>
<dbReference type="GO" id="GO:0005829">
    <property type="term" value="C:cytosol"/>
    <property type="evidence" value="ECO:0007669"/>
    <property type="project" value="TreeGrafter"/>
</dbReference>
<reference evidence="4" key="1">
    <citation type="submission" date="2015-04" db="UniProtKB">
        <authorList>
            <consortium name="EnsemblPlants"/>
        </authorList>
    </citation>
    <scope>IDENTIFICATION</scope>
</reference>
<dbReference type="EnsemblPlants" id="OGLUM03G35140.1">
    <property type="protein sequence ID" value="OGLUM03G35140.1"/>
    <property type="gene ID" value="OGLUM03G35140"/>
</dbReference>
<evidence type="ECO:0000313" key="4">
    <source>
        <dbReference type="EnsemblPlants" id="OGLUM03G35140.1"/>
    </source>
</evidence>
<dbReference type="InterPro" id="IPR019151">
    <property type="entry name" value="Proteasome_assmbl_chaperone_2"/>
</dbReference>
<comment type="similarity">
    <text evidence="3">Belongs to the PSMG2 family.</text>
</comment>
<name>A0A0D9ZDM7_9ORYZ</name>
<keyword evidence="5" id="KW-1185">Reference proteome</keyword>
<dbReference type="PANTHER" id="PTHR12970:SF1">
    <property type="entry name" value="PROTEASOME ASSEMBLY CHAPERONE 2"/>
    <property type="match status" value="1"/>
</dbReference>
<accession>A0A0D9ZDM7</accession>
<sequence length="331" mass="36211">MEHAVVEGESFSPDCSTLLMPALSIGNVGQLAVDLLVSSSRARRVAYLDEPSVLPCAGNDAFGPDAVGDLALALEAYESPSHRLAFIQQRSPIITGMVVSFAKNVANFISSIEKDHVVILSSLDSGKRRIIDASSDMQVYYLSSCNEDGSDPKCENLGWKKLEEYDPSQQRWKCLASLVEGGHLSEDMTGDPEEMTINDYYSSLPFAALFSACKAKGLKVTCVLCYCSEGDNMPESFQLAEAACKLVAQGPEQFHGNGSNGWTIPLSWKSLRELGRVQFCGCADRQAAEPDESLRTPCPQEICKSIKIPSKNYCGVKKKRTENKMTGRRRL</sequence>
<dbReference type="InterPro" id="IPR016562">
    <property type="entry name" value="Proteasome_assmbl_chp_2_euk"/>
</dbReference>